<dbReference type="PANTHER" id="PTHR11711">
    <property type="entry name" value="ADP RIBOSYLATION FACTOR-RELATED"/>
    <property type="match status" value="1"/>
</dbReference>
<name>A0A9P9ACG0_9PEZI</name>
<feature type="binding site" evidence="3">
    <location>
        <position position="67"/>
    </location>
    <ligand>
        <name>GTP</name>
        <dbReference type="ChEBI" id="CHEBI:37565"/>
    </ligand>
</feature>
<accession>A0A9P9ACG0</accession>
<keyword evidence="2 3" id="KW-0342">GTP-binding</keyword>
<dbReference type="PROSITE" id="PS51417">
    <property type="entry name" value="ARF"/>
    <property type="match status" value="1"/>
</dbReference>
<reference evidence="5" key="1">
    <citation type="journal article" date="2021" name="Nat. Commun.">
        <title>Genetic determinants of endophytism in the Arabidopsis root mycobiome.</title>
        <authorList>
            <person name="Mesny F."/>
            <person name="Miyauchi S."/>
            <person name="Thiergart T."/>
            <person name="Pickel B."/>
            <person name="Atanasova L."/>
            <person name="Karlsson M."/>
            <person name="Huettel B."/>
            <person name="Barry K.W."/>
            <person name="Haridas S."/>
            <person name="Chen C."/>
            <person name="Bauer D."/>
            <person name="Andreopoulos W."/>
            <person name="Pangilinan J."/>
            <person name="LaButti K."/>
            <person name="Riley R."/>
            <person name="Lipzen A."/>
            <person name="Clum A."/>
            <person name="Drula E."/>
            <person name="Henrissat B."/>
            <person name="Kohler A."/>
            <person name="Grigoriev I.V."/>
            <person name="Martin F.M."/>
            <person name="Hacquard S."/>
        </authorList>
    </citation>
    <scope>NUCLEOTIDE SEQUENCE</scope>
    <source>
        <strain evidence="5">MPI-SDFR-AT-0117</strain>
    </source>
</reference>
<dbReference type="SUPFAM" id="SSF52540">
    <property type="entry name" value="P-loop containing nucleoside triphosphate hydrolases"/>
    <property type="match status" value="1"/>
</dbReference>
<dbReference type="Proteomes" id="UP000770015">
    <property type="component" value="Unassembled WGS sequence"/>
</dbReference>
<feature type="binding site" evidence="4">
    <location>
        <position position="44"/>
    </location>
    <ligand>
        <name>Mg(2+)</name>
        <dbReference type="ChEBI" id="CHEBI:18420"/>
    </ligand>
</feature>
<keyword evidence="1 3" id="KW-0547">Nucleotide-binding</keyword>
<dbReference type="InterPro" id="IPR024156">
    <property type="entry name" value="Small_GTPase_ARF"/>
</dbReference>
<evidence type="ECO:0000256" key="2">
    <source>
        <dbReference type="ARBA" id="ARBA00023134"/>
    </source>
</evidence>
<keyword evidence="6" id="KW-1185">Reference proteome</keyword>
<evidence type="ECO:0000256" key="3">
    <source>
        <dbReference type="PIRSR" id="PIRSR606689-1"/>
    </source>
</evidence>
<gene>
    <name evidence="5" type="ORF">F5X68DRAFT_29910</name>
</gene>
<dbReference type="Gene3D" id="3.40.50.300">
    <property type="entry name" value="P-loop containing nucleotide triphosphate hydrolases"/>
    <property type="match status" value="1"/>
</dbReference>
<evidence type="ECO:0000313" key="5">
    <source>
        <dbReference type="EMBL" id="KAH6695355.1"/>
    </source>
</evidence>
<dbReference type="EMBL" id="JAGSXJ010000002">
    <property type="protein sequence ID" value="KAH6695355.1"/>
    <property type="molecule type" value="Genomic_DNA"/>
</dbReference>
<feature type="binding site" evidence="4">
    <location>
        <position position="27"/>
    </location>
    <ligand>
        <name>Mg(2+)</name>
        <dbReference type="ChEBI" id="CHEBI:18420"/>
    </ligand>
</feature>
<evidence type="ECO:0000313" key="6">
    <source>
        <dbReference type="Proteomes" id="UP000770015"/>
    </source>
</evidence>
<proteinExistence type="predicted"/>
<protein>
    <submittedName>
        <fullName evidence="5">ADP-ribosylation factor family-domain-containing protein</fullName>
    </submittedName>
</protein>
<dbReference type="GO" id="GO:0005525">
    <property type="term" value="F:GTP binding"/>
    <property type="evidence" value="ECO:0007669"/>
    <property type="project" value="UniProtKB-KW"/>
</dbReference>
<dbReference type="SMART" id="SM00177">
    <property type="entry name" value="ARF"/>
    <property type="match status" value="1"/>
</dbReference>
<evidence type="ECO:0000256" key="1">
    <source>
        <dbReference type="ARBA" id="ARBA00022741"/>
    </source>
</evidence>
<dbReference type="Pfam" id="PF00025">
    <property type="entry name" value="Arf"/>
    <property type="match status" value="1"/>
</dbReference>
<organism evidence="5 6">
    <name type="scientific">Plectosphaerella plurivora</name>
    <dbReference type="NCBI Taxonomy" id="936078"/>
    <lineage>
        <taxon>Eukaryota</taxon>
        <taxon>Fungi</taxon>
        <taxon>Dikarya</taxon>
        <taxon>Ascomycota</taxon>
        <taxon>Pezizomycotina</taxon>
        <taxon>Sordariomycetes</taxon>
        <taxon>Hypocreomycetidae</taxon>
        <taxon>Glomerellales</taxon>
        <taxon>Plectosphaerellaceae</taxon>
        <taxon>Plectosphaerella</taxon>
    </lineage>
</organism>
<feature type="binding site" evidence="3">
    <location>
        <begin position="20"/>
        <end position="27"/>
    </location>
    <ligand>
        <name>GTP</name>
        <dbReference type="ChEBI" id="CHEBI:37565"/>
    </ligand>
</feature>
<dbReference type="OrthoDB" id="427186at2759"/>
<dbReference type="GO" id="GO:0003924">
    <property type="term" value="F:GTPase activity"/>
    <property type="evidence" value="ECO:0007669"/>
    <property type="project" value="InterPro"/>
</dbReference>
<keyword evidence="4" id="KW-0460">Magnesium</keyword>
<sequence>MGLSQWLFGPKEHPAGLILGNDCAGKTTLMYQLKLGETIRTIPTIGFNVETIERGKRGDFTFWDIGGCDQMRALVRHYFRPERFILFLHDCTDVHRLEDSVKYLHSVIKLMIEAGTQHIWILLTKQDLVPEQDRQATVDMLCTRFQEEIAQYNGTPNVMIVDKLGLNALDSNQLHEALDEIKVILDKDARSRRLPQVKNEGSASQQPNETLLQKAEAASAQEPDADGFWQAFQDGTLEAWDHYAHLRSGYFVMLEALASNNGLLECADTFLEHLARLRVGNPQRFKNTAHRTMTVFWLAQIQLSVLSFAEAKGISDVTSRQDFKMIVLHTPSLMDSGFWKAYYSKDIMFSPDARENWRFPDLQPLPAFVANPLQQQSVSWVPEQSQDRLIRFALIVAQATLSSKVRRGALVKRALQALETSTIRSRAQNHQVPPYSETQSYFWIQIVHACLLSLEAGSVASEDLKEPANLATRITLAGIKSLFKITGEEWRKYYTERTWNSVAARREFALPDLCPLPNIIGVPEEYSEKVAREKEVGLGASPDELSRNELIATMVAMAMSEEAELEIKE</sequence>
<dbReference type="AlphaFoldDB" id="A0A9P9ACG0"/>
<dbReference type="GO" id="GO:0046872">
    <property type="term" value="F:metal ion binding"/>
    <property type="evidence" value="ECO:0007669"/>
    <property type="project" value="UniProtKB-KW"/>
</dbReference>
<dbReference type="InterPro" id="IPR006689">
    <property type="entry name" value="Small_GTPase_ARF/SAR"/>
</dbReference>
<comment type="caution">
    <text evidence="5">The sequence shown here is derived from an EMBL/GenBank/DDBJ whole genome shotgun (WGS) entry which is preliminary data.</text>
</comment>
<dbReference type="InterPro" id="IPR027417">
    <property type="entry name" value="P-loop_NTPase"/>
</dbReference>
<evidence type="ECO:0000256" key="4">
    <source>
        <dbReference type="PIRSR" id="PIRSR606689-2"/>
    </source>
</evidence>
<keyword evidence="4" id="KW-0479">Metal-binding</keyword>